<dbReference type="PANTHER" id="PTHR18945">
    <property type="entry name" value="NEUROTRANSMITTER GATED ION CHANNEL"/>
    <property type="match status" value="1"/>
</dbReference>
<dbReference type="GO" id="GO:1902495">
    <property type="term" value="C:transmembrane transporter complex"/>
    <property type="evidence" value="ECO:0000318"/>
    <property type="project" value="GO_Central"/>
</dbReference>
<reference evidence="17" key="1">
    <citation type="journal article" date="2008" name="Nat. Genet.">
        <title>The Pristionchus pacificus genome provides a unique perspective on nematode lifestyle and parasitism.</title>
        <authorList>
            <person name="Dieterich C."/>
            <person name="Clifton S.W."/>
            <person name="Schuster L.N."/>
            <person name="Chinwalla A."/>
            <person name="Delehaunty K."/>
            <person name="Dinkelacker I."/>
            <person name="Fulton L."/>
            <person name="Fulton R."/>
            <person name="Godfrey J."/>
            <person name="Minx P."/>
            <person name="Mitreva M."/>
            <person name="Roeseler W."/>
            <person name="Tian H."/>
            <person name="Witte H."/>
            <person name="Yang S.P."/>
            <person name="Wilson R.K."/>
            <person name="Sommer R.J."/>
        </authorList>
    </citation>
    <scope>NUCLEOTIDE SEQUENCE [LARGE SCALE GENOMIC DNA]</scope>
    <source>
        <strain evidence="17">PS312</strain>
    </source>
</reference>
<keyword evidence="5" id="KW-0732">Signal</keyword>
<dbReference type="GO" id="GO:0005231">
    <property type="term" value="F:excitatory extracellular ligand-gated monoatomic ion channel activity"/>
    <property type="evidence" value="ECO:0000318"/>
    <property type="project" value="GO_Central"/>
</dbReference>
<dbReference type="GO" id="GO:0098794">
    <property type="term" value="C:postsynapse"/>
    <property type="evidence" value="ECO:0007669"/>
    <property type="project" value="GOC"/>
</dbReference>
<evidence type="ECO:0000256" key="11">
    <source>
        <dbReference type="ARBA" id="ARBA00023303"/>
    </source>
</evidence>
<comment type="function">
    <text evidence="12">Thought to regulate endocytosis in coelomocytes through modulation of phospholipase C activity. Possible acetylcholine receptor.</text>
</comment>
<evidence type="ECO:0000256" key="8">
    <source>
        <dbReference type="ARBA" id="ARBA00023136"/>
    </source>
</evidence>
<dbReference type="GO" id="GO:0007268">
    <property type="term" value="P:chemical synaptic transmission"/>
    <property type="evidence" value="ECO:0000318"/>
    <property type="project" value="GO_Central"/>
</dbReference>
<keyword evidence="17" id="KW-1185">Reference proteome</keyword>
<dbReference type="InterPro" id="IPR006202">
    <property type="entry name" value="Neur_chan_lig-bd"/>
</dbReference>
<keyword evidence="8" id="KW-0472">Membrane</keyword>
<evidence type="ECO:0000256" key="13">
    <source>
        <dbReference type="ARBA" id="ARBA00074610"/>
    </source>
</evidence>
<evidence type="ECO:0000259" key="15">
    <source>
        <dbReference type="Pfam" id="PF02931"/>
    </source>
</evidence>
<evidence type="ECO:0000256" key="5">
    <source>
        <dbReference type="ARBA" id="ARBA00022729"/>
    </source>
</evidence>
<dbReference type="Gene3D" id="2.70.170.10">
    <property type="entry name" value="Neurotransmitter-gated ion-channel ligand-binding domain"/>
    <property type="match status" value="1"/>
</dbReference>
<dbReference type="PROSITE" id="PS00236">
    <property type="entry name" value="NEUROTR_ION_CHANNEL"/>
    <property type="match status" value="1"/>
</dbReference>
<dbReference type="AlphaFoldDB" id="A0A454XPC4"/>
<feature type="domain" description="Neurotransmitter-gated ion-channel ligand-binding" evidence="15">
    <location>
        <begin position="47"/>
        <end position="242"/>
    </location>
</feature>
<evidence type="ECO:0000256" key="14">
    <source>
        <dbReference type="ARBA" id="ARBA00075302"/>
    </source>
</evidence>
<dbReference type="GO" id="GO:0030659">
    <property type="term" value="C:cytoplasmic vesicle membrane"/>
    <property type="evidence" value="ECO:0007669"/>
    <property type="project" value="UniProtKB-SubCell"/>
</dbReference>
<keyword evidence="9" id="KW-0675">Receptor</keyword>
<dbReference type="InterPro" id="IPR018000">
    <property type="entry name" value="Neurotransmitter_ion_chnl_CS"/>
</dbReference>
<dbReference type="GO" id="GO:0043005">
    <property type="term" value="C:neuron projection"/>
    <property type="evidence" value="ECO:0000318"/>
    <property type="project" value="GO_Central"/>
</dbReference>
<evidence type="ECO:0000313" key="17">
    <source>
        <dbReference type="Proteomes" id="UP000005239"/>
    </source>
</evidence>
<dbReference type="GO" id="GO:0006897">
    <property type="term" value="P:endocytosis"/>
    <property type="evidence" value="ECO:0007669"/>
    <property type="project" value="UniProtKB-KW"/>
</dbReference>
<dbReference type="SUPFAM" id="SSF63712">
    <property type="entry name" value="Nicotinic receptor ligand binding domain-like"/>
    <property type="match status" value="1"/>
</dbReference>
<evidence type="ECO:0000256" key="10">
    <source>
        <dbReference type="ARBA" id="ARBA00023180"/>
    </source>
</evidence>
<comment type="subcellular location">
    <subcellularLocation>
        <location evidence="1">Cytoplasmic vesicle membrane</location>
        <topology evidence="1">Multi-pass membrane protein</topology>
    </subcellularLocation>
</comment>
<dbReference type="OMA" id="ARVKKWQ"/>
<accession>A0A8R1UG00</accession>
<gene>
    <name evidence="16" type="primary">WBGene00108406</name>
</gene>
<dbReference type="GO" id="GO:1904315">
    <property type="term" value="F:transmitter-gated monoatomic ion channel activity involved in regulation of postsynaptic membrane potential"/>
    <property type="evidence" value="ECO:0000318"/>
    <property type="project" value="GO_Central"/>
</dbReference>
<evidence type="ECO:0000313" key="16">
    <source>
        <dbReference type="EnsemblMetazoa" id="PPA18852.1"/>
    </source>
</evidence>
<evidence type="ECO:0000256" key="2">
    <source>
        <dbReference type="ARBA" id="ARBA00022448"/>
    </source>
</evidence>
<reference evidence="16" key="2">
    <citation type="submission" date="2022-06" db="UniProtKB">
        <authorList>
            <consortium name="EnsemblMetazoa"/>
        </authorList>
    </citation>
    <scope>IDENTIFICATION</scope>
    <source>
        <strain evidence="16">PS312</strain>
    </source>
</reference>
<organism evidence="16 17">
    <name type="scientific">Pristionchus pacificus</name>
    <name type="common">Parasitic nematode worm</name>
    <dbReference type="NCBI Taxonomy" id="54126"/>
    <lineage>
        <taxon>Eukaryota</taxon>
        <taxon>Metazoa</taxon>
        <taxon>Ecdysozoa</taxon>
        <taxon>Nematoda</taxon>
        <taxon>Chromadorea</taxon>
        <taxon>Rhabditida</taxon>
        <taxon>Rhabditina</taxon>
        <taxon>Diplogasteromorpha</taxon>
        <taxon>Diplogasteroidea</taxon>
        <taxon>Neodiplogasteridae</taxon>
        <taxon>Pristionchus</taxon>
    </lineage>
</organism>
<dbReference type="GO" id="GO:0005886">
    <property type="term" value="C:plasma membrane"/>
    <property type="evidence" value="ECO:0000318"/>
    <property type="project" value="GO_Central"/>
</dbReference>
<dbReference type="InterPro" id="IPR006201">
    <property type="entry name" value="Neur_channel"/>
</dbReference>
<dbReference type="GO" id="GO:0004888">
    <property type="term" value="F:transmembrane signaling receptor activity"/>
    <property type="evidence" value="ECO:0007669"/>
    <property type="project" value="InterPro"/>
</dbReference>
<dbReference type="FunFam" id="2.70.170.10:FF:000057">
    <property type="entry name" value="Ligand-Gated ion Channel"/>
    <property type="match status" value="1"/>
</dbReference>
<dbReference type="GO" id="GO:0045202">
    <property type="term" value="C:synapse"/>
    <property type="evidence" value="ECO:0000318"/>
    <property type="project" value="GO_Central"/>
</dbReference>
<dbReference type="GO" id="GO:0034220">
    <property type="term" value="P:monoatomic ion transmembrane transport"/>
    <property type="evidence" value="ECO:0000318"/>
    <property type="project" value="GO_Central"/>
</dbReference>
<evidence type="ECO:0000256" key="3">
    <source>
        <dbReference type="ARBA" id="ARBA00022583"/>
    </source>
</evidence>
<keyword evidence="4" id="KW-0812">Transmembrane</keyword>
<evidence type="ECO:0000256" key="12">
    <source>
        <dbReference type="ARBA" id="ARBA00056246"/>
    </source>
</evidence>
<keyword evidence="11" id="KW-0407">Ion channel</keyword>
<evidence type="ECO:0000256" key="6">
    <source>
        <dbReference type="ARBA" id="ARBA00022989"/>
    </source>
</evidence>
<dbReference type="CDD" id="cd18989">
    <property type="entry name" value="LGIC_ECD_cation"/>
    <property type="match status" value="1"/>
</dbReference>
<keyword evidence="10" id="KW-0325">Glycoprotein</keyword>
<keyword evidence="2" id="KW-0813">Transport</keyword>
<keyword evidence="6" id="KW-1133">Transmembrane helix</keyword>
<keyword evidence="7" id="KW-0406">Ion transport</keyword>
<dbReference type="Pfam" id="PF02931">
    <property type="entry name" value="Neur_chan_LBD"/>
    <property type="match status" value="1"/>
</dbReference>
<dbReference type="Proteomes" id="UP000005239">
    <property type="component" value="Unassembled WGS sequence"/>
</dbReference>
<proteinExistence type="predicted"/>
<keyword evidence="3" id="KW-0254">Endocytosis</keyword>
<dbReference type="InterPro" id="IPR036734">
    <property type="entry name" value="Neur_chan_lig-bd_sf"/>
</dbReference>
<dbReference type="GO" id="GO:0042391">
    <property type="term" value="P:regulation of membrane potential"/>
    <property type="evidence" value="ECO:0000318"/>
    <property type="project" value="GO_Central"/>
</dbReference>
<name>A0A454XPC4_PRIPA</name>
<evidence type="ECO:0000256" key="1">
    <source>
        <dbReference type="ARBA" id="ARBA00004439"/>
    </source>
</evidence>
<accession>A0A454XPC4</accession>
<protein>
    <recommendedName>
        <fullName evidence="13">Acetylcholine receptor-like protein cup-4</fullName>
    </recommendedName>
    <alternativeName>
        <fullName evidence="14">Coelomocyte uptake defective protein 4</fullName>
    </alternativeName>
</protein>
<sequence length="441" mass="51026">MKRLLFLLGLLLVVSPPVWCQDEGEGIPNPDDDDEVQYNTTYAEDQTKLQMAIFRNYNRNNRPVVKDDDSTEVELHLHVTHVSFNQREQTMTVHGHMYMTWLDETLFWDPKDYGGVTTTNVKKWQIWMPELRVTNSVNGIYSMHEISRNAHITVQTLTTDGKTYTKSRVETYPTFSMKVGCLMDFSDYPYDVHYCGVRLYTPKKINQVKLRVYKGMAPTMFLSWSNESQKLTSGDFTINRASNNISWYRYGVTDDLEPLTGKDGAKTWSIYNMYIFYARHSASYFVTIALPLFSATVISIMSFLIKELQFATIINGTTFILHILFIGEFMKICPVSVFDVPRALLFHGYSMGLTMFAFAFHAFLCIACGSRSIQNYMIDGYSKAWSVIPFNPFPGFMDGFVKGLGDIRGRGWHRNMFIWRVETFFILSVLYLILFTRAFLI</sequence>
<evidence type="ECO:0000256" key="7">
    <source>
        <dbReference type="ARBA" id="ARBA00023065"/>
    </source>
</evidence>
<evidence type="ECO:0000256" key="9">
    <source>
        <dbReference type="ARBA" id="ARBA00023170"/>
    </source>
</evidence>
<dbReference type="EnsemblMetazoa" id="PPA18852.1">
    <property type="protein sequence ID" value="PPA18852.1"/>
    <property type="gene ID" value="WBGene00108406"/>
</dbReference>
<evidence type="ECO:0000256" key="4">
    <source>
        <dbReference type="ARBA" id="ARBA00022692"/>
    </source>
</evidence>
<dbReference type="OrthoDB" id="5975154at2759"/>